<keyword evidence="10 11" id="KW-0472">Membrane</keyword>
<feature type="transmembrane region" description="Helical" evidence="11">
    <location>
        <begin position="157"/>
        <end position="179"/>
    </location>
</feature>
<comment type="caution">
    <text evidence="13">The sequence shown here is derived from an EMBL/GenBank/DDBJ whole genome shotgun (WGS) entry which is preliminary data.</text>
</comment>
<feature type="transmembrane region" description="Helical" evidence="11">
    <location>
        <begin position="191"/>
        <end position="209"/>
    </location>
</feature>
<feature type="transmembrane region" description="Helical" evidence="11">
    <location>
        <begin position="79"/>
        <end position="96"/>
    </location>
</feature>
<dbReference type="PRINTS" id="PR00164">
    <property type="entry name" value="ABC2TRNSPORT"/>
</dbReference>
<dbReference type="InterPro" id="IPR047817">
    <property type="entry name" value="ABC2_TM_bact-type"/>
</dbReference>
<evidence type="ECO:0000256" key="10">
    <source>
        <dbReference type="ARBA" id="ARBA00023136"/>
    </source>
</evidence>
<evidence type="ECO:0000256" key="5">
    <source>
        <dbReference type="ARBA" id="ARBA00022597"/>
    </source>
</evidence>
<evidence type="ECO:0000256" key="7">
    <source>
        <dbReference type="ARBA" id="ARBA00022903"/>
    </source>
</evidence>
<dbReference type="OrthoDB" id="9786910at2"/>
<evidence type="ECO:0000313" key="14">
    <source>
        <dbReference type="Proteomes" id="UP000295150"/>
    </source>
</evidence>
<evidence type="ECO:0000256" key="2">
    <source>
        <dbReference type="ARBA" id="ARBA00007783"/>
    </source>
</evidence>
<keyword evidence="8 11" id="KW-1133">Transmembrane helix</keyword>
<keyword evidence="7" id="KW-0972">Capsule biogenesis/degradation</keyword>
<dbReference type="PIRSF" id="PIRSF006648">
    <property type="entry name" value="DrrB"/>
    <property type="match status" value="1"/>
</dbReference>
<dbReference type="PANTHER" id="PTHR30413:SF10">
    <property type="entry name" value="CAPSULE POLYSACCHARIDE EXPORT INNER-MEMBRANE PROTEIN CTRC"/>
    <property type="match status" value="1"/>
</dbReference>
<protein>
    <recommendedName>
        <fullName evidence="11">Transport permease protein</fullName>
    </recommendedName>
</protein>
<dbReference type="Pfam" id="PF01061">
    <property type="entry name" value="ABC2_membrane"/>
    <property type="match status" value="1"/>
</dbReference>
<dbReference type="InterPro" id="IPR013525">
    <property type="entry name" value="ABC2_TM"/>
</dbReference>
<dbReference type="GO" id="GO:0140359">
    <property type="term" value="F:ABC-type transporter activity"/>
    <property type="evidence" value="ECO:0007669"/>
    <property type="project" value="InterPro"/>
</dbReference>
<keyword evidence="3 11" id="KW-0813">Transport</keyword>
<dbReference type="Proteomes" id="UP000295150">
    <property type="component" value="Unassembled WGS sequence"/>
</dbReference>
<evidence type="ECO:0000256" key="4">
    <source>
        <dbReference type="ARBA" id="ARBA00022475"/>
    </source>
</evidence>
<dbReference type="GO" id="GO:0015920">
    <property type="term" value="P:lipopolysaccharide transport"/>
    <property type="evidence" value="ECO:0007669"/>
    <property type="project" value="TreeGrafter"/>
</dbReference>
<keyword evidence="14" id="KW-1185">Reference proteome</keyword>
<evidence type="ECO:0000313" key="13">
    <source>
        <dbReference type="EMBL" id="TDO10654.1"/>
    </source>
</evidence>
<keyword evidence="4 11" id="KW-1003">Cell membrane</keyword>
<organism evidence="13 14">
    <name type="scientific">Halomonas ventosae</name>
    <dbReference type="NCBI Taxonomy" id="229007"/>
    <lineage>
        <taxon>Bacteria</taxon>
        <taxon>Pseudomonadati</taxon>
        <taxon>Pseudomonadota</taxon>
        <taxon>Gammaproteobacteria</taxon>
        <taxon>Oceanospirillales</taxon>
        <taxon>Halomonadaceae</taxon>
        <taxon>Halomonas</taxon>
    </lineage>
</organism>
<keyword evidence="5" id="KW-0762">Sugar transport</keyword>
<evidence type="ECO:0000256" key="1">
    <source>
        <dbReference type="ARBA" id="ARBA00004651"/>
    </source>
</evidence>
<dbReference type="GO" id="GO:0043190">
    <property type="term" value="C:ATP-binding cassette (ABC) transporter complex"/>
    <property type="evidence" value="ECO:0007669"/>
    <property type="project" value="InterPro"/>
</dbReference>
<feature type="transmembrane region" description="Helical" evidence="11">
    <location>
        <begin position="48"/>
        <end position="67"/>
    </location>
</feature>
<dbReference type="InterPro" id="IPR000412">
    <property type="entry name" value="ABC_2_transport"/>
</dbReference>
<feature type="transmembrane region" description="Helical" evidence="11">
    <location>
        <begin position="116"/>
        <end position="145"/>
    </location>
</feature>
<accession>A0A4R6HPR9</accession>
<dbReference type="EMBL" id="SNWH01000005">
    <property type="protein sequence ID" value="TDO10654.1"/>
    <property type="molecule type" value="Genomic_DNA"/>
</dbReference>
<proteinExistence type="inferred from homology"/>
<evidence type="ECO:0000256" key="8">
    <source>
        <dbReference type="ARBA" id="ARBA00022989"/>
    </source>
</evidence>
<feature type="domain" description="ABC transmembrane type-2" evidence="12">
    <location>
        <begin position="42"/>
        <end position="268"/>
    </location>
</feature>
<dbReference type="GO" id="GO:0015774">
    <property type="term" value="P:polysaccharide transport"/>
    <property type="evidence" value="ECO:0007669"/>
    <property type="project" value="UniProtKB-KW"/>
</dbReference>
<dbReference type="PROSITE" id="PS51012">
    <property type="entry name" value="ABC_TM2"/>
    <property type="match status" value="1"/>
</dbReference>
<keyword evidence="6 11" id="KW-0812">Transmembrane</keyword>
<sequence>MNPHTPHSIAPPAMLDHLWCHRDLVVRMVKRDVAGRYKGSMLGLAWSFFNPLIMLAVYTFVFTVVFNARWGLEAEGGRAGFALQLFAGMVVHGIFAEVLTRSPSLILGNVNYVKKVVFPLAILPLVTLGSALFHAAVSLAVLLLAQLLLSATLPLTFWLAPVVLLPLVVLAAGISWLLASLGVYLRDIGQTMGLLATVLLFLSPIFYPLEALPERFHPFILLNPLTFIIEQLRLVVIAGQLPDWLGLLHYLALAVLVAWLGYGWFQKTRKGFADVL</sequence>
<dbReference type="PANTHER" id="PTHR30413">
    <property type="entry name" value="INNER MEMBRANE TRANSPORT PERMEASE"/>
    <property type="match status" value="1"/>
</dbReference>
<evidence type="ECO:0000256" key="3">
    <source>
        <dbReference type="ARBA" id="ARBA00022448"/>
    </source>
</evidence>
<gene>
    <name evidence="13" type="ORF">DFO68_105179</name>
</gene>
<evidence type="ECO:0000256" key="11">
    <source>
        <dbReference type="RuleBase" id="RU361157"/>
    </source>
</evidence>
<keyword evidence="9" id="KW-0625">Polysaccharide transport</keyword>
<name>A0A4R6HPR9_9GAMM</name>
<evidence type="ECO:0000256" key="9">
    <source>
        <dbReference type="ARBA" id="ARBA00023047"/>
    </source>
</evidence>
<reference evidence="13 14" key="1">
    <citation type="submission" date="2019-03" db="EMBL/GenBank/DDBJ databases">
        <title>Freshwater and sediment microbial communities from various areas in North America, analyzing microbe dynamics in response to fracking.</title>
        <authorList>
            <person name="Lamendella R."/>
        </authorList>
    </citation>
    <scope>NUCLEOTIDE SEQUENCE [LARGE SCALE GENOMIC DNA]</scope>
    <source>
        <strain evidence="13 14">1_TX</strain>
    </source>
</reference>
<comment type="similarity">
    <text evidence="2 11">Belongs to the ABC-2 integral membrane protein family.</text>
</comment>
<comment type="subcellular location">
    <subcellularLocation>
        <location evidence="11">Cell inner membrane</location>
        <topology evidence="11">Multi-pass membrane protein</topology>
    </subcellularLocation>
    <subcellularLocation>
        <location evidence="1">Cell membrane</location>
        <topology evidence="1">Multi-pass membrane protein</topology>
    </subcellularLocation>
</comment>
<evidence type="ECO:0000259" key="12">
    <source>
        <dbReference type="PROSITE" id="PS51012"/>
    </source>
</evidence>
<feature type="transmembrane region" description="Helical" evidence="11">
    <location>
        <begin position="247"/>
        <end position="265"/>
    </location>
</feature>
<dbReference type="AlphaFoldDB" id="A0A4R6HPR9"/>
<evidence type="ECO:0000256" key="6">
    <source>
        <dbReference type="ARBA" id="ARBA00022692"/>
    </source>
</evidence>